<dbReference type="SMART" id="SM00287">
    <property type="entry name" value="SH3b"/>
    <property type="match status" value="1"/>
</dbReference>
<dbReference type="InterPro" id="IPR003646">
    <property type="entry name" value="SH3-like_bac-type"/>
</dbReference>
<evidence type="ECO:0000259" key="1">
    <source>
        <dbReference type="SMART" id="SM00287"/>
    </source>
</evidence>
<reference evidence="2" key="1">
    <citation type="submission" date="2018-06" db="EMBL/GenBank/DDBJ databases">
        <authorList>
            <person name="Zhirakovskaya E."/>
        </authorList>
    </citation>
    <scope>NUCLEOTIDE SEQUENCE</scope>
</reference>
<dbReference type="Gene3D" id="2.30.30.40">
    <property type="entry name" value="SH3 Domains"/>
    <property type="match status" value="1"/>
</dbReference>
<protein>
    <recommendedName>
        <fullName evidence="1">SH3b domain-containing protein</fullName>
    </recommendedName>
</protein>
<dbReference type="InterPro" id="IPR010466">
    <property type="entry name" value="DUF1058"/>
</dbReference>
<accession>A0A3B0RLD7</accession>
<dbReference type="EMBL" id="UOED01000042">
    <property type="protein sequence ID" value="VAV89048.1"/>
    <property type="molecule type" value="Genomic_DNA"/>
</dbReference>
<feature type="domain" description="SH3b" evidence="1">
    <location>
        <begin position="39"/>
        <end position="102"/>
    </location>
</feature>
<dbReference type="Pfam" id="PF06347">
    <property type="entry name" value="SH3_4"/>
    <property type="match status" value="2"/>
</dbReference>
<name>A0A3B0RLD7_9ZZZZ</name>
<sequence>MTFWRTILLMTSLLSMAFTTLPAMAREKTTLGKSGYLVPRYVSLARDTVNVRTGPDGKYPIIWVFKKAGLPVKVIAEYKDWRKIVDSEGAQGWIWGPLLSSKRTALIINQEQTLLKKPAKDESVAVIAESGVIGKIRKCHDGWCELNVNGFKGWLEQPDFWGTLDGEILD</sequence>
<organism evidence="2">
    <name type="scientific">hydrothermal vent metagenome</name>
    <dbReference type="NCBI Taxonomy" id="652676"/>
    <lineage>
        <taxon>unclassified sequences</taxon>
        <taxon>metagenomes</taxon>
        <taxon>ecological metagenomes</taxon>
    </lineage>
</organism>
<dbReference type="AlphaFoldDB" id="A0A3B0RLD7"/>
<evidence type="ECO:0000313" key="2">
    <source>
        <dbReference type="EMBL" id="VAV89048.1"/>
    </source>
</evidence>
<gene>
    <name evidence="2" type="ORF">MNBD_ALPHA02-1394</name>
</gene>
<proteinExistence type="predicted"/>